<comment type="function">
    <text evidence="3 18">Catalyzes the conversion of D-ribulose 5-phosphate to formate and 3,4-dihydroxy-2-butanone 4-phosphate.</text>
</comment>
<evidence type="ECO:0000256" key="4">
    <source>
        <dbReference type="ARBA" id="ARBA00004853"/>
    </source>
</evidence>
<keyword evidence="7 18" id="KW-0686">Riboflavin biosynthesis</keyword>
<keyword evidence="13 18" id="KW-0342">GTP-binding</keyword>
<evidence type="ECO:0000256" key="15">
    <source>
        <dbReference type="ARBA" id="ARBA00023239"/>
    </source>
</evidence>
<comment type="pathway">
    <text evidence="4 18">Cofactor biosynthesis; riboflavin biosynthesis; 5-amino-6-(D-ribitylamino)uracil from GTP: step 1/4.</text>
</comment>
<dbReference type="GO" id="GO:0008270">
    <property type="term" value="F:zinc ion binding"/>
    <property type="evidence" value="ECO:0007669"/>
    <property type="project" value="UniProtKB-UniRule"/>
</dbReference>
<keyword evidence="15 18" id="KW-0456">Lyase</keyword>
<comment type="caution">
    <text evidence="20">The sequence shown here is derived from an EMBL/GenBank/DDBJ whole genome shotgun (WGS) entry which is preliminary data.</text>
</comment>
<dbReference type="NCBIfam" id="TIGR00505">
    <property type="entry name" value="ribA"/>
    <property type="match status" value="1"/>
</dbReference>
<feature type="binding site" evidence="18">
    <location>
        <position position="345"/>
    </location>
    <ligand>
        <name>GTP</name>
        <dbReference type="ChEBI" id="CHEBI:37565"/>
    </ligand>
</feature>
<evidence type="ECO:0000256" key="13">
    <source>
        <dbReference type="ARBA" id="ARBA00023134"/>
    </source>
</evidence>
<feature type="active site" description="Proton acceptor; for GTP cyclohydrolase activity" evidence="18">
    <location>
        <position position="322"/>
    </location>
</feature>
<dbReference type="EC" id="3.5.4.25" evidence="18"/>
<dbReference type="InterPro" id="IPR000422">
    <property type="entry name" value="DHBP_synthase_RibB"/>
</dbReference>
<dbReference type="InterPro" id="IPR032677">
    <property type="entry name" value="GTP_cyclohydro_II"/>
</dbReference>
<keyword evidence="11 18" id="KW-0862">Zinc</keyword>
<feature type="binding site" evidence="18">
    <location>
        <position position="141"/>
    </location>
    <ligand>
        <name>Mg(2+)</name>
        <dbReference type="ChEBI" id="CHEBI:18420"/>
        <label>2</label>
    </ligand>
</feature>
<feature type="binding site" evidence="18">
    <location>
        <position position="31"/>
    </location>
    <ligand>
        <name>D-ribulose 5-phosphate</name>
        <dbReference type="ChEBI" id="CHEBI:58121"/>
    </ligand>
</feature>
<keyword evidence="10 18" id="KW-0378">Hydrolase</keyword>
<evidence type="ECO:0000259" key="19">
    <source>
        <dbReference type="Pfam" id="PF00925"/>
    </source>
</evidence>
<comment type="catalytic activity">
    <reaction evidence="1 18">
        <text>D-ribulose 5-phosphate = (2S)-2-hydroxy-3-oxobutyl phosphate + formate + H(+)</text>
        <dbReference type="Rhea" id="RHEA:18457"/>
        <dbReference type="ChEBI" id="CHEBI:15378"/>
        <dbReference type="ChEBI" id="CHEBI:15740"/>
        <dbReference type="ChEBI" id="CHEBI:58121"/>
        <dbReference type="ChEBI" id="CHEBI:58830"/>
        <dbReference type="EC" id="4.1.99.12"/>
    </reaction>
</comment>
<evidence type="ECO:0000256" key="8">
    <source>
        <dbReference type="ARBA" id="ARBA00022723"/>
    </source>
</evidence>
<dbReference type="EC" id="4.1.99.12" evidence="18"/>
<dbReference type="GO" id="GO:0030145">
    <property type="term" value="F:manganese ion binding"/>
    <property type="evidence" value="ECO:0007669"/>
    <property type="project" value="UniProtKB-UniRule"/>
</dbReference>
<keyword evidence="9 18" id="KW-0547">Nucleotide-binding</keyword>
<evidence type="ECO:0000256" key="17">
    <source>
        <dbReference type="ARBA" id="ARBA00049295"/>
    </source>
</evidence>
<comment type="similarity">
    <text evidence="18">In the C-terminal section; belongs to the GTP cyclohydrolase II family.</text>
</comment>
<protein>
    <recommendedName>
        <fullName evidence="18">Riboflavin biosynthesis protein RibBA</fullName>
    </recommendedName>
    <domain>
        <recommendedName>
            <fullName evidence="18">3,4-dihydroxy-2-butanone 4-phosphate synthase</fullName>
            <shortName evidence="18">DHBP synthase</shortName>
            <ecNumber evidence="18">4.1.99.12</ecNumber>
        </recommendedName>
    </domain>
    <domain>
        <recommendedName>
            <fullName evidence="18">GTP cyclohydrolase-2</fullName>
            <ecNumber evidence="18">3.5.4.25</ecNumber>
        </recommendedName>
        <alternativeName>
            <fullName evidence="18">GTP cyclohydrolase II</fullName>
        </alternativeName>
    </domain>
</protein>
<evidence type="ECO:0000256" key="9">
    <source>
        <dbReference type="ARBA" id="ARBA00022741"/>
    </source>
</evidence>
<evidence type="ECO:0000313" key="21">
    <source>
        <dbReference type="Proteomes" id="UP000579136"/>
    </source>
</evidence>
<feature type="binding site" evidence="18">
    <location>
        <position position="350"/>
    </location>
    <ligand>
        <name>GTP</name>
        <dbReference type="ChEBI" id="CHEBI:37565"/>
    </ligand>
</feature>
<feature type="binding site" evidence="18">
    <location>
        <position position="27"/>
    </location>
    <ligand>
        <name>Mg(2+)</name>
        <dbReference type="ChEBI" id="CHEBI:18420"/>
        <label>2</label>
    </ligand>
</feature>
<name>A0A9Q2CZ65_9STAP</name>
<dbReference type="GO" id="GO:0003935">
    <property type="term" value="F:GTP cyclohydrolase II activity"/>
    <property type="evidence" value="ECO:0007669"/>
    <property type="project" value="UniProtKB-UniRule"/>
</dbReference>
<feature type="binding site" evidence="18">
    <location>
        <begin position="288"/>
        <end position="290"/>
    </location>
    <ligand>
        <name>GTP</name>
        <dbReference type="ChEBI" id="CHEBI:37565"/>
    </ligand>
</feature>
<dbReference type="AlphaFoldDB" id="A0A9Q2CZ65"/>
<dbReference type="Pfam" id="PF00925">
    <property type="entry name" value="GTP_cyclohydro2"/>
    <property type="match status" value="1"/>
</dbReference>
<dbReference type="GO" id="GO:0005829">
    <property type="term" value="C:cytosol"/>
    <property type="evidence" value="ECO:0007669"/>
    <property type="project" value="TreeGrafter"/>
</dbReference>
<keyword evidence="21" id="KW-1185">Reference proteome</keyword>
<keyword evidence="14 18" id="KW-0464">Manganese</keyword>
<gene>
    <name evidence="18" type="primary">ribBA</name>
    <name evidence="20" type="ORF">HNQ45_000384</name>
</gene>
<dbReference type="PANTHER" id="PTHR21327:SF18">
    <property type="entry name" value="3,4-DIHYDROXY-2-BUTANONE 4-PHOSPHATE SYNTHASE"/>
    <property type="match status" value="1"/>
</dbReference>
<dbReference type="PIRSF" id="PIRSF001259">
    <property type="entry name" value="RibA"/>
    <property type="match status" value="1"/>
</dbReference>
<keyword evidence="8 18" id="KW-0479">Metal-binding</keyword>
<feature type="region of interest" description="DHBP synthase" evidence="18">
    <location>
        <begin position="1"/>
        <end position="199"/>
    </location>
</feature>
<evidence type="ECO:0000256" key="12">
    <source>
        <dbReference type="ARBA" id="ARBA00022842"/>
    </source>
</evidence>
<evidence type="ECO:0000256" key="16">
    <source>
        <dbReference type="ARBA" id="ARBA00023268"/>
    </source>
</evidence>
<feature type="binding site" evidence="18">
    <location>
        <position position="264"/>
    </location>
    <ligand>
        <name>Zn(2+)</name>
        <dbReference type="ChEBI" id="CHEBI:29105"/>
        <note>catalytic</note>
    </ligand>
</feature>
<evidence type="ECO:0000256" key="6">
    <source>
        <dbReference type="ARBA" id="ARBA00005520"/>
    </source>
</evidence>
<dbReference type="Gene3D" id="3.90.870.10">
    <property type="entry name" value="DHBP synthase"/>
    <property type="match status" value="1"/>
</dbReference>
<sequence length="390" mass="43575">MFDSIEAALQDLKAGKMVIVVDDEDRENEGDLIAVAEWMNDDTVNFMATHGRGLICTPVSKSIANSIGLKPMVQNNTDPYGTAFTISIDHKDTTTGISAYERTLTIRKLLEDDIKVDSFNQPGHVFPLIAKENGVLERVGHTEAAVDLAKLTDAKPIGVICEIMNDDGTMARVDDLIQYKEKHDLKLITIKDLVAYRQKTEMNVNRVASVNMPTQYGEFKLDAYIDINGAEHLMIYNKKENNMSVRIHSSCVTGDIFHSARCDCGEQLNNAMRYIENNGGAILYLFQEGRGIGLVNKLKAYELIKQGYDTVSANTALGFDADLRTYEVAAHILKYNNIDTIQLLTNNPDKINKIKDLGIEVSKRVPLIIESNPHNNHYLITKIKEMGHLL</sequence>
<organism evidence="20 21">
    <name type="scientific">Nosocomiicoccus ampullae</name>
    <dbReference type="NCBI Taxonomy" id="489910"/>
    <lineage>
        <taxon>Bacteria</taxon>
        <taxon>Bacillati</taxon>
        <taxon>Bacillota</taxon>
        <taxon>Bacilli</taxon>
        <taxon>Bacillales</taxon>
        <taxon>Staphylococcaceae</taxon>
        <taxon>Nosocomiicoccus</taxon>
    </lineage>
</organism>
<dbReference type="InterPro" id="IPR036144">
    <property type="entry name" value="RibA-like_sf"/>
</dbReference>
<proteinExistence type="inferred from homology"/>
<evidence type="ECO:0000256" key="14">
    <source>
        <dbReference type="ARBA" id="ARBA00023211"/>
    </source>
</evidence>
<accession>A0A9Q2CZ65</accession>
<keyword evidence="12 18" id="KW-0460">Magnesium</keyword>
<evidence type="ECO:0000313" key="20">
    <source>
        <dbReference type="EMBL" id="MBB5175514.1"/>
    </source>
</evidence>
<evidence type="ECO:0000256" key="2">
    <source>
        <dbReference type="ARBA" id="ARBA00001936"/>
    </source>
</evidence>
<dbReference type="InterPro" id="IPR016299">
    <property type="entry name" value="Riboflavin_synth_RibBA"/>
</dbReference>
<comment type="cofactor">
    <cofactor evidence="18">
        <name>Zn(2+)</name>
        <dbReference type="ChEBI" id="CHEBI:29105"/>
    </cofactor>
    <text evidence="18">Binds 1 zinc ion per subunit.</text>
</comment>
<evidence type="ECO:0000256" key="1">
    <source>
        <dbReference type="ARBA" id="ARBA00000141"/>
    </source>
</evidence>
<dbReference type="HAMAP" id="MF_01283">
    <property type="entry name" value="RibBA"/>
    <property type="match status" value="1"/>
</dbReference>
<feature type="binding site" evidence="18">
    <location>
        <begin position="26"/>
        <end position="27"/>
    </location>
    <ligand>
        <name>D-ribulose 5-phosphate</name>
        <dbReference type="ChEBI" id="CHEBI:58121"/>
    </ligand>
</feature>
<keyword evidence="16 18" id="KW-0511">Multifunctional enzyme</keyword>
<dbReference type="GO" id="GO:0008686">
    <property type="term" value="F:3,4-dihydroxy-2-butanone-4-phosphate synthase activity"/>
    <property type="evidence" value="ECO:0007669"/>
    <property type="project" value="UniProtKB-UniRule"/>
</dbReference>
<dbReference type="GO" id="GO:0005525">
    <property type="term" value="F:GTP binding"/>
    <property type="evidence" value="ECO:0007669"/>
    <property type="project" value="UniProtKB-KW"/>
</dbReference>
<comment type="similarity">
    <text evidence="6 18">In the N-terminal section; belongs to the DHBP synthase family.</text>
</comment>
<feature type="binding site" evidence="18">
    <location>
        <position position="162"/>
    </location>
    <ligand>
        <name>D-ribulose 5-phosphate</name>
        <dbReference type="ChEBI" id="CHEBI:58121"/>
    </ligand>
</feature>
<dbReference type="GO" id="GO:0000287">
    <property type="term" value="F:magnesium ion binding"/>
    <property type="evidence" value="ECO:0007669"/>
    <property type="project" value="UniProtKB-UniRule"/>
</dbReference>
<feature type="site" description="Essential for DHBP synthase activity" evidence="18">
    <location>
        <position position="162"/>
    </location>
</feature>
<dbReference type="Gene3D" id="3.40.50.10990">
    <property type="entry name" value="GTP cyclohydrolase II"/>
    <property type="match status" value="1"/>
</dbReference>
<evidence type="ECO:0000256" key="3">
    <source>
        <dbReference type="ARBA" id="ARBA00002284"/>
    </source>
</evidence>
<feature type="binding site" evidence="18">
    <location>
        <position position="267"/>
    </location>
    <ligand>
        <name>GTP</name>
        <dbReference type="ChEBI" id="CHEBI:37565"/>
    </ligand>
</feature>
<dbReference type="GO" id="GO:0009231">
    <property type="term" value="P:riboflavin biosynthetic process"/>
    <property type="evidence" value="ECO:0007669"/>
    <property type="project" value="UniProtKB-UniRule"/>
</dbReference>
<dbReference type="PANTHER" id="PTHR21327">
    <property type="entry name" value="GTP CYCLOHYDROLASE II-RELATED"/>
    <property type="match status" value="1"/>
</dbReference>
<feature type="binding site" evidence="18">
    <location>
        <position position="310"/>
    </location>
    <ligand>
        <name>GTP</name>
        <dbReference type="ChEBI" id="CHEBI:37565"/>
    </ligand>
</feature>
<comment type="function">
    <text evidence="18">Catalyzes the conversion of GTP to 2,5-diamino-6-ribosylamino-4(3H)-pyrimidinone 5'-phosphate (DARP), formate and pyrophosphate.</text>
</comment>
<evidence type="ECO:0000256" key="7">
    <source>
        <dbReference type="ARBA" id="ARBA00022619"/>
    </source>
</evidence>
<feature type="binding site" evidence="18">
    <location>
        <begin position="246"/>
        <end position="250"/>
    </location>
    <ligand>
        <name>GTP</name>
        <dbReference type="ChEBI" id="CHEBI:37565"/>
    </ligand>
</feature>
<dbReference type="CDD" id="cd00641">
    <property type="entry name" value="GTP_cyclohydro2"/>
    <property type="match status" value="1"/>
</dbReference>
<feature type="domain" description="GTP cyclohydrolase II" evidence="19">
    <location>
        <begin position="206"/>
        <end position="366"/>
    </location>
</feature>
<dbReference type="Proteomes" id="UP000579136">
    <property type="component" value="Unassembled WGS sequence"/>
</dbReference>
<comment type="pathway">
    <text evidence="5 18">Cofactor biosynthesis; riboflavin biosynthesis; 2-hydroxy-3-oxobutyl phosphate from D-ribulose 5-phosphate: step 1/1.</text>
</comment>
<dbReference type="Pfam" id="PF00926">
    <property type="entry name" value="DHBP_synthase"/>
    <property type="match status" value="1"/>
</dbReference>
<reference evidence="20 21" key="1">
    <citation type="submission" date="2020-08" db="EMBL/GenBank/DDBJ databases">
        <title>Genomic Encyclopedia of Type Strains, Phase IV (KMG-IV): sequencing the most valuable type-strain genomes for metagenomic binning, comparative biology and taxonomic classification.</title>
        <authorList>
            <person name="Goeker M."/>
        </authorList>
    </citation>
    <scope>NUCLEOTIDE SEQUENCE [LARGE SCALE GENOMIC DNA]</scope>
    <source>
        <strain evidence="20 21">DSM 19163</strain>
    </source>
</reference>
<comment type="cofactor">
    <cofactor evidence="18">
        <name>Mg(2+)</name>
        <dbReference type="ChEBI" id="CHEBI:18420"/>
    </cofactor>
    <cofactor evidence="18">
        <name>Mn(2+)</name>
        <dbReference type="ChEBI" id="CHEBI:29035"/>
    </cofactor>
    <text evidence="18">Binds 2 divalent metal cations per subunit. Magnesium or manganese.</text>
</comment>
<dbReference type="FunFam" id="3.90.870.10:FF:000001">
    <property type="entry name" value="Riboflavin biosynthesis protein RibBA"/>
    <property type="match status" value="1"/>
</dbReference>
<feature type="region of interest" description="GTP cyclohydrolase II" evidence="18">
    <location>
        <begin position="200"/>
        <end position="390"/>
    </location>
</feature>
<dbReference type="InterPro" id="IPR000926">
    <property type="entry name" value="RibA"/>
</dbReference>
<feature type="site" description="Essential for DHBP synthase activity" evidence="18">
    <location>
        <position position="124"/>
    </location>
</feature>
<feature type="active site" description="Nucleophile; for GTP cyclohydrolase activity" evidence="18">
    <location>
        <position position="324"/>
    </location>
</feature>
<dbReference type="SUPFAM" id="SSF142695">
    <property type="entry name" value="RibA-like"/>
    <property type="match status" value="1"/>
</dbReference>
<dbReference type="InterPro" id="IPR017945">
    <property type="entry name" value="DHBP_synth_RibB-like_a/b_dom"/>
</dbReference>
<dbReference type="SUPFAM" id="SSF55821">
    <property type="entry name" value="YrdC/RibB"/>
    <property type="match status" value="1"/>
</dbReference>
<feature type="binding site" evidence="18">
    <location>
        <position position="27"/>
    </location>
    <ligand>
        <name>Mg(2+)</name>
        <dbReference type="ChEBI" id="CHEBI:18420"/>
        <label>1</label>
    </ligand>
</feature>
<evidence type="ECO:0000256" key="11">
    <source>
        <dbReference type="ARBA" id="ARBA00022833"/>
    </source>
</evidence>
<dbReference type="NCBIfam" id="NF001591">
    <property type="entry name" value="PRK00393.1"/>
    <property type="match status" value="1"/>
</dbReference>
<dbReference type="NCBIfam" id="TIGR00506">
    <property type="entry name" value="ribB"/>
    <property type="match status" value="1"/>
</dbReference>
<evidence type="ECO:0000256" key="10">
    <source>
        <dbReference type="ARBA" id="ARBA00022801"/>
    </source>
</evidence>
<feature type="binding site" evidence="18">
    <location>
        <position position="262"/>
    </location>
    <ligand>
        <name>Zn(2+)</name>
        <dbReference type="ChEBI" id="CHEBI:29105"/>
        <note>catalytic</note>
    </ligand>
</feature>
<dbReference type="FunFam" id="3.40.50.10990:FF:000002">
    <property type="entry name" value="GTP cyclohydrolase-2"/>
    <property type="match status" value="1"/>
</dbReference>
<feature type="binding site" evidence="18">
    <location>
        <begin position="138"/>
        <end position="142"/>
    </location>
    <ligand>
        <name>D-ribulose 5-phosphate</name>
        <dbReference type="ChEBI" id="CHEBI:58121"/>
    </ligand>
</feature>
<evidence type="ECO:0000256" key="18">
    <source>
        <dbReference type="HAMAP-Rule" id="MF_01283"/>
    </source>
</evidence>
<dbReference type="HAMAP" id="MF_00180">
    <property type="entry name" value="RibB"/>
    <property type="match status" value="1"/>
</dbReference>
<comment type="catalytic activity">
    <reaction evidence="17 18">
        <text>GTP + 4 H2O = 2,5-diamino-6-hydroxy-4-(5-phosphoribosylamino)-pyrimidine + formate + 2 phosphate + 3 H(+)</text>
        <dbReference type="Rhea" id="RHEA:23704"/>
        <dbReference type="ChEBI" id="CHEBI:15377"/>
        <dbReference type="ChEBI" id="CHEBI:15378"/>
        <dbReference type="ChEBI" id="CHEBI:15740"/>
        <dbReference type="ChEBI" id="CHEBI:37565"/>
        <dbReference type="ChEBI" id="CHEBI:43474"/>
        <dbReference type="ChEBI" id="CHEBI:58614"/>
        <dbReference type="EC" id="3.5.4.25"/>
    </reaction>
</comment>
<feature type="binding site" evidence="18">
    <location>
        <position position="251"/>
    </location>
    <ligand>
        <name>Zn(2+)</name>
        <dbReference type="ChEBI" id="CHEBI:29105"/>
        <note>catalytic</note>
    </ligand>
</feature>
<comment type="cofactor">
    <cofactor evidence="2">
        <name>Mn(2+)</name>
        <dbReference type="ChEBI" id="CHEBI:29035"/>
    </cofactor>
</comment>
<dbReference type="EMBL" id="JACHHF010000002">
    <property type="protein sequence ID" value="MBB5175514.1"/>
    <property type="molecule type" value="Genomic_DNA"/>
</dbReference>
<evidence type="ECO:0000256" key="5">
    <source>
        <dbReference type="ARBA" id="ARBA00004904"/>
    </source>
</evidence>